<keyword evidence="1" id="KW-0732">Signal</keyword>
<dbReference type="AlphaFoldDB" id="A0A8A4TNW2"/>
<evidence type="ECO:0000313" key="2">
    <source>
        <dbReference type="EMBL" id="QTD51240.1"/>
    </source>
</evidence>
<accession>A0A8A4TNW2</accession>
<sequence>MLGILLGCLMFTTQNAGAAPAPIDLPGSATPLALLAPEQPRWLVRQEDGGPSQLWRLDTGKPKPVQIPDEVLFLATSAEDSLLIAVFPDGIDRLDQEGIRQSRLHRFETPISSRHPWLPASRFHLEDRSWLVFFTARHFYAVELTGTGRVHRLARPTTSALSAGARQGEREYVQPALQRLGATIHWRDGDGYYRVDLSDGQPPHRTALPATKSMERVEPLPLPGTTDSHWFFFGGEQGSFDSFGWRLTDPSGNMLANGQGIVVKYGLDLSGAQPRFFVFTVSQRVRTQLWQALTGNTTFRCQVLGFASGTWKNLNRFSFKVSKDDDDPRRPVLVSWSTDWNGDGYADLTVSDAKRGLRFYASRRGPALNQRKTDLAEAPHGALFFHQNAWAARRTGSSWKLEPVK</sequence>
<feature type="signal peptide" evidence="1">
    <location>
        <begin position="1"/>
        <end position="18"/>
    </location>
</feature>
<dbReference type="RefSeq" id="WP_237381371.1">
    <property type="nucleotide sequence ID" value="NZ_CP071793.1"/>
</dbReference>
<reference evidence="2" key="1">
    <citation type="submission" date="2021-03" db="EMBL/GenBank/DDBJ databases">
        <title>Acanthopleuribacteraceae sp. M133.</title>
        <authorList>
            <person name="Wang G."/>
        </authorList>
    </citation>
    <scope>NUCLEOTIDE SEQUENCE</scope>
    <source>
        <strain evidence="2">M133</strain>
    </source>
</reference>
<dbReference type="EMBL" id="CP071793">
    <property type="protein sequence ID" value="QTD51240.1"/>
    <property type="molecule type" value="Genomic_DNA"/>
</dbReference>
<protein>
    <recommendedName>
        <fullName evidence="4">VCBS repeat-containing protein</fullName>
    </recommendedName>
</protein>
<evidence type="ECO:0000256" key="1">
    <source>
        <dbReference type="SAM" id="SignalP"/>
    </source>
</evidence>
<keyword evidence="3" id="KW-1185">Reference proteome</keyword>
<dbReference type="Proteomes" id="UP000663929">
    <property type="component" value="Chromosome"/>
</dbReference>
<name>A0A8A4TNW2_SULCO</name>
<evidence type="ECO:0000313" key="3">
    <source>
        <dbReference type="Proteomes" id="UP000663929"/>
    </source>
</evidence>
<gene>
    <name evidence="2" type="ORF">J3U87_02120</name>
</gene>
<proteinExistence type="predicted"/>
<evidence type="ECO:0008006" key="4">
    <source>
        <dbReference type="Google" id="ProtNLM"/>
    </source>
</evidence>
<organism evidence="2 3">
    <name type="scientific">Sulfidibacter corallicola</name>
    <dbReference type="NCBI Taxonomy" id="2818388"/>
    <lineage>
        <taxon>Bacteria</taxon>
        <taxon>Pseudomonadati</taxon>
        <taxon>Acidobacteriota</taxon>
        <taxon>Holophagae</taxon>
        <taxon>Acanthopleuribacterales</taxon>
        <taxon>Acanthopleuribacteraceae</taxon>
        <taxon>Sulfidibacter</taxon>
    </lineage>
</organism>
<dbReference type="KEGG" id="scor:J3U87_02120"/>
<feature type="chain" id="PRO_5035318336" description="VCBS repeat-containing protein" evidence="1">
    <location>
        <begin position="19"/>
        <end position="405"/>
    </location>
</feature>